<protein>
    <recommendedName>
        <fullName evidence="7">J domain-containing protein</fullName>
    </recommendedName>
</protein>
<comment type="caution">
    <text evidence="5">The sequence shown here is derived from an EMBL/GenBank/DDBJ whole genome shotgun (WGS) entry which is preliminary data.</text>
</comment>
<dbReference type="Pfam" id="PF00076">
    <property type="entry name" value="RRM_1"/>
    <property type="match status" value="1"/>
</dbReference>
<accession>A0A9R1XEP2</accession>
<sequence length="643" mass="73691">MLTLTTTLFLDYQEGSNLPEKEITKAYRSKALELHPDKRPNDPNAPSNFQKLQTSYEILKDEKARKLFDDLLRLKQQKIQLQSQQDSKRRRMMSDLEEREKNAFNHQNSTAKARDEEESIVRKLKEEISRIREKHGKNKMSFTETGESSRRIERVIDIDMDMDKEKMLKVLWEKGGLEYSEERLRGVFETFGEVEDVVIRSFKKKGSALVVMASKEAAVAANGSVCGNVSNPLLVIRLQAAVANCEPMKSSDGQQHVNEEEVVGEAFEDSVLQKLQKAADNTRVTIMKSYNLFFLATTSPRLPLRRISDPYHSTGSVLRRRTISVRQRQAIVKLFQCFKKEEEEDMDVDIDHYTILGLPSGEEGSKLTEKEITKAYRLKALELHPDKRPDDPNAPSNFQKLQTSYQILKDEKARKLFDDLLRVKQQKIQRQSQHDSKRRRMMSDLEEREKNAFYHQDPTSKARNEEESIARKLREEISRIRAMHGNNKTGFTDTEESSRKKEKEDERKTSGVDTNMDKEKMLKVSWEKGGLEYSAERLRGLFETFGEVKDVVIRSSKKKGSALVVMASKEAAVAATGTVCGDLSNPLLVIPLQPAVANAFPTFREPVKSSHGQHLNEDLVGARYQAFEDSVLQKLQKAAERQK</sequence>
<dbReference type="PRINTS" id="PR00625">
    <property type="entry name" value="JDOMAIN"/>
</dbReference>
<dbReference type="CDD" id="cd06257">
    <property type="entry name" value="DnaJ"/>
    <property type="match status" value="2"/>
</dbReference>
<dbReference type="PANTHER" id="PTHR45098:SF1">
    <property type="entry name" value="DNAJ DOMAIN CONTAINING PROTEIN, EXPRESSED"/>
    <property type="match status" value="1"/>
</dbReference>
<evidence type="ECO:0000256" key="2">
    <source>
        <dbReference type="SAM" id="MobiDB-lite"/>
    </source>
</evidence>
<feature type="domain" description="J" evidence="3">
    <location>
        <begin position="1"/>
        <end position="72"/>
    </location>
</feature>
<dbReference type="SUPFAM" id="SSF54928">
    <property type="entry name" value="RNA-binding domain, RBD"/>
    <property type="match status" value="2"/>
</dbReference>
<dbReference type="CDD" id="cd12429">
    <property type="entry name" value="RRM_DNAJC17"/>
    <property type="match status" value="2"/>
</dbReference>
<organism evidence="5 6">
    <name type="scientific">Lactuca sativa</name>
    <name type="common">Garden lettuce</name>
    <dbReference type="NCBI Taxonomy" id="4236"/>
    <lineage>
        <taxon>Eukaryota</taxon>
        <taxon>Viridiplantae</taxon>
        <taxon>Streptophyta</taxon>
        <taxon>Embryophyta</taxon>
        <taxon>Tracheophyta</taxon>
        <taxon>Spermatophyta</taxon>
        <taxon>Magnoliopsida</taxon>
        <taxon>eudicotyledons</taxon>
        <taxon>Gunneridae</taxon>
        <taxon>Pentapetalae</taxon>
        <taxon>asterids</taxon>
        <taxon>campanulids</taxon>
        <taxon>Asterales</taxon>
        <taxon>Asteraceae</taxon>
        <taxon>Cichorioideae</taxon>
        <taxon>Cichorieae</taxon>
        <taxon>Lactucinae</taxon>
        <taxon>Lactuca</taxon>
    </lineage>
</organism>
<dbReference type="InterPro" id="IPR036869">
    <property type="entry name" value="J_dom_sf"/>
</dbReference>
<gene>
    <name evidence="5" type="ORF">LSAT_V11C400185670</name>
</gene>
<dbReference type="InterPro" id="IPR034254">
    <property type="entry name" value="DNAJC17_RRM"/>
</dbReference>
<dbReference type="PROSITE" id="PS50076">
    <property type="entry name" value="DNAJ_2"/>
    <property type="match status" value="2"/>
</dbReference>
<dbReference type="Proteomes" id="UP000235145">
    <property type="component" value="Unassembled WGS sequence"/>
</dbReference>
<dbReference type="AlphaFoldDB" id="A0A9R1XEP2"/>
<dbReference type="SUPFAM" id="SSF46565">
    <property type="entry name" value="Chaperone J-domain"/>
    <property type="match status" value="2"/>
</dbReference>
<dbReference type="PROSITE" id="PS00636">
    <property type="entry name" value="DNAJ_1"/>
    <property type="match status" value="2"/>
</dbReference>
<dbReference type="EMBL" id="NBSK02000004">
    <property type="protein sequence ID" value="KAJ0210036.1"/>
    <property type="molecule type" value="Genomic_DNA"/>
</dbReference>
<keyword evidence="1" id="KW-0694">RNA-binding</keyword>
<evidence type="ECO:0000259" key="3">
    <source>
        <dbReference type="PROSITE" id="PS50076"/>
    </source>
</evidence>
<dbReference type="InterPro" id="IPR035979">
    <property type="entry name" value="RBD_domain_sf"/>
</dbReference>
<dbReference type="Gene3D" id="3.30.70.330">
    <property type="match status" value="2"/>
</dbReference>
<evidence type="ECO:0000259" key="4">
    <source>
        <dbReference type="PROSITE" id="PS50102"/>
    </source>
</evidence>
<dbReference type="InterPro" id="IPR001623">
    <property type="entry name" value="DnaJ_domain"/>
</dbReference>
<keyword evidence="6" id="KW-1185">Reference proteome</keyword>
<dbReference type="Pfam" id="PF00226">
    <property type="entry name" value="DnaJ"/>
    <property type="match status" value="2"/>
</dbReference>
<evidence type="ECO:0000313" key="5">
    <source>
        <dbReference type="EMBL" id="KAJ0210036.1"/>
    </source>
</evidence>
<dbReference type="InterPro" id="IPR000504">
    <property type="entry name" value="RRM_dom"/>
</dbReference>
<proteinExistence type="predicted"/>
<evidence type="ECO:0008006" key="7">
    <source>
        <dbReference type="Google" id="ProtNLM"/>
    </source>
</evidence>
<evidence type="ECO:0000313" key="6">
    <source>
        <dbReference type="Proteomes" id="UP000235145"/>
    </source>
</evidence>
<dbReference type="InterPro" id="IPR012677">
    <property type="entry name" value="Nucleotide-bd_a/b_plait_sf"/>
</dbReference>
<feature type="region of interest" description="Disordered" evidence="2">
    <location>
        <begin position="447"/>
        <end position="467"/>
    </location>
</feature>
<evidence type="ECO:0000256" key="1">
    <source>
        <dbReference type="PROSITE-ProRule" id="PRU00176"/>
    </source>
</evidence>
<feature type="domain" description="RRM" evidence="4">
    <location>
        <begin position="529"/>
        <end position="597"/>
    </location>
</feature>
<reference evidence="5 6" key="1">
    <citation type="journal article" date="2017" name="Nat. Commun.">
        <title>Genome assembly with in vitro proximity ligation data and whole-genome triplication in lettuce.</title>
        <authorList>
            <person name="Reyes-Chin-Wo S."/>
            <person name="Wang Z."/>
            <person name="Yang X."/>
            <person name="Kozik A."/>
            <person name="Arikit S."/>
            <person name="Song C."/>
            <person name="Xia L."/>
            <person name="Froenicke L."/>
            <person name="Lavelle D.O."/>
            <person name="Truco M.J."/>
            <person name="Xia R."/>
            <person name="Zhu S."/>
            <person name="Xu C."/>
            <person name="Xu H."/>
            <person name="Xu X."/>
            <person name="Cox K."/>
            <person name="Korf I."/>
            <person name="Meyers B.C."/>
            <person name="Michelmore R.W."/>
        </authorList>
    </citation>
    <scope>NUCLEOTIDE SEQUENCE [LARGE SCALE GENOMIC DNA]</scope>
    <source>
        <strain evidence="6">cv. Salinas</strain>
        <tissue evidence="5">Seedlings</tissue>
    </source>
</reference>
<feature type="compositionally biased region" description="Basic and acidic residues" evidence="2">
    <location>
        <begin position="496"/>
        <end position="512"/>
    </location>
</feature>
<dbReference type="GO" id="GO:0003723">
    <property type="term" value="F:RNA binding"/>
    <property type="evidence" value="ECO:0007669"/>
    <property type="project" value="UniProtKB-UniRule"/>
</dbReference>
<dbReference type="Gene3D" id="1.10.287.110">
    <property type="entry name" value="DnaJ domain"/>
    <property type="match status" value="2"/>
</dbReference>
<dbReference type="PROSITE" id="PS50102">
    <property type="entry name" value="RRM"/>
    <property type="match status" value="2"/>
</dbReference>
<dbReference type="InterPro" id="IPR018253">
    <property type="entry name" value="DnaJ_domain_CS"/>
</dbReference>
<feature type="region of interest" description="Disordered" evidence="2">
    <location>
        <begin position="483"/>
        <end position="512"/>
    </location>
</feature>
<name>A0A9R1XEP2_LACSA</name>
<feature type="domain" description="RRM" evidence="4">
    <location>
        <begin position="175"/>
        <end position="241"/>
    </location>
</feature>
<dbReference type="PANTHER" id="PTHR45098">
    <property type="entry name" value="DNAJ DOMAIN CONTAINING PROTEIN, EXPRESSED"/>
    <property type="match status" value="1"/>
</dbReference>
<dbReference type="SMART" id="SM00271">
    <property type="entry name" value="DnaJ"/>
    <property type="match status" value="2"/>
</dbReference>
<feature type="domain" description="J" evidence="3">
    <location>
        <begin position="351"/>
        <end position="421"/>
    </location>
</feature>